<dbReference type="Proteomes" id="UP000003856">
    <property type="component" value="Unassembled WGS sequence"/>
</dbReference>
<dbReference type="RefSeq" id="WP_005798716.1">
    <property type="nucleotide sequence ID" value="NZ_ACQT01000161.1"/>
</dbReference>
<evidence type="ECO:0000313" key="1">
    <source>
        <dbReference type="EMBL" id="EER59110.1"/>
    </source>
</evidence>
<reference evidence="1 2" key="1">
    <citation type="submission" date="2009-05" db="EMBL/GenBank/DDBJ databases">
        <title>The draft genome of Acidovorax delafieldii 2AN.</title>
        <authorList>
            <consortium name="US DOE Joint Genome Institute (JGI-PGF)"/>
            <person name="Lucas S."/>
            <person name="Copeland A."/>
            <person name="Lapidus A."/>
            <person name="Glavina del Rio T."/>
            <person name="Tice H."/>
            <person name="Bruce D."/>
            <person name="Goodwin L."/>
            <person name="Pitluck S."/>
            <person name="Larimer F."/>
            <person name="Land M.L."/>
            <person name="Hauser L."/>
            <person name="Shelobolina E.S."/>
            <person name="Picardal F."/>
            <person name="Roden E."/>
            <person name="Emerson D."/>
        </authorList>
    </citation>
    <scope>NUCLEOTIDE SEQUENCE [LARGE SCALE GENOMIC DNA]</scope>
    <source>
        <strain evidence="1 2">2AN</strain>
    </source>
</reference>
<dbReference type="PATRIC" id="fig|573060.9.peg.1704"/>
<accession>C5T8T1</accession>
<name>C5T8T1_ACIDE</name>
<gene>
    <name evidence="1" type="ORF">AcdelDRAFT_3311</name>
</gene>
<keyword evidence="2" id="KW-1185">Reference proteome</keyword>
<dbReference type="AlphaFoldDB" id="C5T8T1"/>
<evidence type="ECO:0000313" key="2">
    <source>
        <dbReference type="Proteomes" id="UP000003856"/>
    </source>
</evidence>
<sequence length="95" mass="10200">MTNFTAPDTSRLDCKATQAAALCDALVELAHNDVTDLHTVRGLLHTMQDVLQDVQAIAHQVEFECTVVPVTMACPPHAAACEFRSVSLAPQRGAL</sequence>
<protein>
    <submittedName>
        <fullName evidence="1">Uncharacterized protein</fullName>
    </submittedName>
</protein>
<proteinExistence type="predicted"/>
<comment type="caution">
    <text evidence="1">The sequence shown here is derived from an EMBL/GenBank/DDBJ whole genome shotgun (WGS) entry which is preliminary data.</text>
</comment>
<dbReference type="EMBL" id="ACQT01000161">
    <property type="protein sequence ID" value="EER59110.1"/>
    <property type="molecule type" value="Genomic_DNA"/>
</dbReference>
<organism evidence="1 2">
    <name type="scientific">Acidovorax delafieldii 2AN</name>
    <dbReference type="NCBI Taxonomy" id="573060"/>
    <lineage>
        <taxon>Bacteria</taxon>
        <taxon>Pseudomonadati</taxon>
        <taxon>Pseudomonadota</taxon>
        <taxon>Betaproteobacteria</taxon>
        <taxon>Burkholderiales</taxon>
        <taxon>Comamonadaceae</taxon>
        <taxon>Acidovorax</taxon>
    </lineage>
</organism>